<feature type="compositionally biased region" description="Polar residues" evidence="1">
    <location>
        <begin position="40"/>
        <end position="57"/>
    </location>
</feature>
<organism evidence="2 3">
    <name type="scientific">Huso huso</name>
    <name type="common">Beluga</name>
    <name type="synonym">Acipenser huso</name>
    <dbReference type="NCBI Taxonomy" id="61971"/>
    <lineage>
        <taxon>Eukaryota</taxon>
        <taxon>Metazoa</taxon>
        <taxon>Chordata</taxon>
        <taxon>Craniata</taxon>
        <taxon>Vertebrata</taxon>
        <taxon>Euteleostomi</taxon>
        <taxon>Actinopterygii</taxon>
        <taxon>Chondrostei</taxon>
        <taxon>Acipenseriformes</taxon>
        <taxon>Acipenseridae</taxon>
        <taxon>Huso</taxon>
    </lineage>
</organism>
<evidence type="ECO:0000313" key="3">
    <source>
        <dbReference type="Proteomes" id="UP001369086"/>
    </source>
</evidence>
<feature type="region of interest" description="Disordered" evidence="1">
    <location>
        <begin position="1"/>
        <end position="101"/>
    </location>
</feature>
<keyword evidence="3" id="KW-1185">Reference proteome</keyword>
<sequence>MLATVVNTPAFVQESKKTTQESFPLAAEDTVDSESEVEVPQSNLNPDMESTSYECIQSTSRSTTPSSLSSPSPHHSSQNARSANAGRGRGKRKTNVSAIDHTLDRLTTMFLEMEDHAEKRMQEMEETTTAGI</sequence>
<accession>A0ABR0ZVS0</accession>
<dbReference type="EMBL" id="JAHFZB010000006">
    <property type="protein sequence ID" value="KAK6488891.1"/>
    <property type="molecule type" value="Genomic_DNA"/>
</dbReference>
<comment type="caution">
    <text evidence="2">The sequence shown here is derived from an EMBL/GenBank/DDBJ whole genome shotgun (WGS) entry which is preliminary data.</text>
</comment>
<protein>
    <submittedName>
        <fullName evidence="2">Uncharacterized protein</fullName>
    </submittedName>
</protein>
<feature type="compositionally biased region" description="Low complexity" evidence="1">
    <location>
        <begin position="58"/>
        <end position="77"/>
    </location>
</feature>
<name>A0ABR0ZVS0_HUSHU</name>
<evidence type="ECO:0000313" key="2">
    <source>
        <dbReference type="EMBL" id="KAK6488891.1"/>
    </source>
</evidence>
<evidence type="ECO:0000256" key="1">
    <source>
        <dbReference type="SAM" id="MobiDB-lite"/>
    </source>
</evidence>
<dbReference type="Proteomes" id="UP001369086">
    <property type="component" value="Unassembled WGS sequence"/>
</dbReference>
<proteinExistence type="predicted"/>
<gene>
    <name evidence="2" type="ORF">HHUSO_G7855</name>
</gene>
<reference evidence="2 3" key="1">
    <citation type="submission" date="2021-05" db="EMBL/GenBank/DDBJ databases">
        <authorList>
            <person name="Zahm M."/>
            <person name="Klopp C."/>
            <person name="Cabau C."/>
            <person name="Kuhl H."/>
            <person name="Suciu R."/>
            <person name="Ciorpac M."/>
            <person name="Holostenco D."/>
            <person name="Gessner J."/>
            <person name="Wuertz S."/>
            <person name="Hohne C."/>
            <person name="Stock M."/>
            <person name="Gislard M."/>
            <person name="Lluch J."/>
            <person name="Milhes M."/>
            <person name="Lampietro C."/>
            <person name="Lopez Roques C."/>
            <person name="Donnadieu C."/>
            <person name="Du K."/>
            <person name="Schartl M."/>
            <person name="Guiguen Y."/>
        </authorList>
    </citation>
    <scope>NUCLEOTIDE SEQUENCE [LARGE SCALE GENOMIC DNA]</scope>
    <source>
        <strain evidence="2">Hh-F2</strain>
        <tissue evidence="2">Blood</tissue>
    </source>
</reference>